<evidence type="ECO:0000313" key="5">
    <source>
        <dbReference type="EMBL" id="GAA5149837.1"/>
    </source>
</evidence>
<sequence length="614" mass="64894">MRSRVARSGFAFVMAVVCVVLGAPPAYGAGAAVSVGGGQLAVAQVVSVARADARVSVPAEAMARVDAGFGLVLKAALQNIPVYGLTVGVGQNKDRPIFKEVNGQRVLSDEVLEVSRQFNRSSLRAHAAGVGDPLPAEVVRAAMVIRLNNLLSGSCGAQPDVARGYAEFLNKGVVPVVPASGTVGESDITLASHIGLVMVGEWEAFYQGRRMSGADALKASGIEPLRPVGKDFLCIISNNGLVVGEAALHAHDVRQYLRRAATVFALSLEGLNGNVAPFLEATTRPRPFPGLVEAAGMVREALDGSSLWTAEDKRALQDPLSYRDMAYSLGNTLDALRGAEQMIDIHINHTEDNPMVVIGPTGGERPGSSQIRRYQVGGDTPGAIYPTANFEPLPVVAAVERLSLALGTLSESFTMNTLRLVEPEVTHLSRFLAAPGNTGHSFGAVQKTFVALNTENRTLAMPVSLGSVPVAGNIEDRATQSQLAVRNLGRLLDNLYRISSFQLLHATQAVDLRPGFTLGSSTKHLHDEYRKVVPFVDQDRVFTPDIERGVALLRTHPVTDNRGEGDQDSGTPPTGGVPGGAGGTATNLNPYLLGGGVLVALTGIGLLMSRYRRQ</sequence>
<reference evidence="6" key="1">
    <citation type="journal article" date="2019" name="Int. J. Syst. Evol. Microbiol.">
        <title>The Global Catalogue of Microorganisms (GCM) 10K type strain sequencing project: providing services to taxonomists for standard genome sequencing and annotation.</title>
        <authorList>
            <consortium name="The Broad Institute Genomics Platform"/>
            <consortium name="The Broad Institute Genome Sequencing Center for Infectious Disease"/>
            <person name="Wu L."/>
            <person name="Ma J."/>
        </authorList>
    </citation>
    <scope>NUCLEOTIDE SEQUENCE [LARGE SCALE GENOMIC DNA]</scope>
    <source>
        <strain evidence="6">JCM 18303</strain>
    </source>
</reference>
<dbReference type="GO" id="GO:0016829">
    <property type="term" value="F:lyase activity"/>
    <property type="evidence" value="ECO:0007669"/>
    <property type="project" value="UniProtKB-KW"/>
</dbReference>
<organism evidence="5 6">
    <name type="scientific">Pseudonocardia eucalypti</name>
    <dbReference type="NCBI Taxonomy" id="648755"/>
    <lineage>
        <taxon>Bacteria</taxon>
        <taxon>Bacillati</taxon>
        <taxon>Actinomycetota</taxon>
        <taxon>Actinomycetes</taxon>
        <taxon>Pseudonocardiales</taxon>
        <taxon>Pseudonocardiaceae</taxon>
        <taxon>Pseudonocardia</taxon>
    </lineage>
</organism>
<dbReference type="Pfam" id="PF00221">
    <property type="entry name" value="Lyase_aromatic"/>
    <property type="match status" value="1"/>
</dbReference>
<dbReference type="InterPro" id="IPR024083">
    <property type="entry name" value="Fumarase/histidase_N"/>
</dbReference>
<dbReference type="Gene3D" id="1.10.275.10">
    <property type="entry name" value="Fumarase/aspartase (N-terminal domain)"/>
    <property type="match status" value="1"/>
</dbReference>
<feature type="transmembrane region" description="Helical" evidence="3">
    <location>
        <begin position="591"/>
        <end position="609"/>
    </location>
</feature>
<dbReference type="InterPro" id="IPR001106">
    <property type="entry name" value="Aromatic_Lyase"/>
</dbReference>
<dbReference type="InterPro" id="IPR008948">
    <property type="entry name" value="L-Aspartase-like"/>
</dbReference>
<feature type="region of interest" description="Disordered" evidence="2">
    <location>
        <begin position="555"/>
        <end position="582"/>
    </location>
</feature>
<feature type="signal peptide" evidence="4">
    <location>
        <begin position="1"/>
        <end position="28"/>
    </location>
</feature>
<name>A0ABP9PP41_9PSEU</name>
<evidence type="ECO:0000256" key="3">
    <source>
        <dbReference type="SAM" id="Phobius"/>
    </source>
</evidence>
<evidence type="ECO:0000256" key="1">
    <source>
        <dbReference type="ARBA" id="ARBA00023239"/>
    </source>
</evidence>
<gene>
    <name evidence="5" type="ORF">GCM10023321_14290</name>
</gene>
<keyword evidence="3" id="KW-0812">Transmembrane</keyword>
<keyword evidence="1 5" id="KW-0456">Lyase</keyword>
<dbReference type="Gene3D" id="1.20.200.10">
    <property type="entry name" value="Fumarase/aspartase (Central domain)"/>
    <property type="match status" value="1"/>
</dbReference>
<keyword evidence="3" id="KW-1133">Transmembrane helix</keyword>
<keyword evidence="6" id="KW-1185">Reference proteome</keyword>
<dbReference type="SUPFAM" id="SSF48557">
    <property type="entry name" value="L-aspartase-like"/>
    <property type="match status" value="1"/>
</dbReference>
<comment type="caution">
    <text evidence="5">The sequence shown here is derived from an EMBL/GenBank/DDBJ whole genome shotgun (WGS) entry which is preliminary data.</text>
</comment>
<dbReference type="EMBL" id="BAABJP010000005">
    <property type="protein sequence ID" value="GAA5149837.1"/>
    <property type="molecule type" value="Genomic_DNA"/>
</dbReference>
<protein>
    <submittedName>
        <fullName evidence="5">Aromatic amino acid lyase</fullName>
    </submittedName>
</protein>
<dbReference type="Proteomes" id="UP001428817">
    <property type="component" value="Unassembled WGS sequence"/>
</dbReference>
<evidence type="ECO:0000256" key="2">
    <source>
        <dbReference type="SAM" id="MobiDB-lite"/>
    </source>
</evidence>
<accession>A0ABP9PP41</accession>
<evidence type="ECO:0000256" key="4">
    <source>
        <dbReference type="SAM" id="SignalP"/>
    </source>
</evidence>
<keyword evidence="3" id="KW-0472">Membrane</keyword>
<proteinExistence type="predicted"/>
<dbReference type="PANTHER" id="PTHR10362">
    <property type="entry name" value="HISTIDINE AMMONIA-LYASE"/>
    <property type="match status" value="1"/>
</dbReference>
<feature type="chain" id="PRO_5046179248" evidence="4">
    <location>
        <begin position="29"/>
        <end position="614"/>
    </location>
</feature>
<dbReference type="CDD" id="cd00332">
    <property type="entry name" value="PAL-HAL"/>
    <property type="match status" value="1"/>
</dbReference>
<keyword evidence="4" id="KW-0732">Signal</keyword>
<evidence type="ECO:0000313" key="6">
    <source>
        <dbReference type="Proteomes" id="UP001428817"/>
    </source>
</evidence>